<feature type="transmembrane region" description="Helical" evidence="2">
    <location>
        <begin position="27"/>
        <end position="49"/>
    </location>
</feature>
<keyword evidence="2" id="KW-0812">Transmembrane</keyword>
<dbReference type="AlphaFoldDB" id="A0A0F7VI40"/>
<evidence type="ECO:0000313" key="4">
    <source>
        <dbReference type="Proteomes" id="UP000042958"/>
    </source>
</evidence>
<keyword evidence="2" id="KW-0472">Membrane</keyword>
<feature type="transmembrane region" description="Helical" evidence="2">
    <location>
        <begin position="149"/>
        <end position="173"/>
    </location>
</feature>
<protein>
    <recommendedName>
        <fullName evidence="5">MARVEL domain-containing protein</fullName>
    </recommendedName>
</protein>
<evidence type="ECO:0000256" key="1">
    <source>
        <dbReference type="SAM" id="MobiDB-lite"/>
    </source>
</evidence>
<dbReference type="EMBL" id="CDHK01000004">
    <property type="protein sequence ID" value="CEO60928.1"/>
    <property type="molecule type" value="Genomic_DNA"/>
</dbReference>
<evidence type="ECO:0000313" key="3">
    <source>
        <dbReference type="EMBL" id="CEO60928.1"/>
    </source>
</evidence>
<evidence type="ECO:0008006" key="5">
    <source>
        <dbReference type="Google" id="ProtNLM"/>
    </source>
</evidence>
<keyword evidence="4" id="KW-1185">Reference proteome</keyword>
<dbReference type="OrthoDB" id="4496189at2759"/>
<evidence type="ECO:0000256" key="2">
    <source>
        <dbReference type="SAM" id="Phobius"/>
    </source>
</evidence>
<feature type="transmembrane region" description="Helical" evidence="2">
    <location>
        <begin position="98"/>
        <end position="119"/>
    </location>
</feature>
<sequence>METTPLLSHSPPSWGSPPSPSSSRTTALTIVSIATSTLSFLYTLTTSIWIKSSPNAPNLDWATGECANYVFNLSILSAFSLALHIARHRKDPIGPFAFFAFTVDFVIGWFGVGIAALGFQELYYTPACPSGVSADIGVERGCRSAVVDILLRFGCAFGVALGVIHALFVLRAFVSAVRYLRQGCSTWRFPTGQFTVEFTVKVLRQEEGRNSELLAPQP</sequence>
<accession>A0A0F7VI40</accession>
<proteinExistence type="predicted"/>
<gene>
    <name evidence="3" type="ORF">PMG11_05383</name>
</gene>
<keyword evidence="2" id="KW-1133">Transmembrane helix</keyword>
<feature type="compositionally biased region" description="Low complexity" evidence="1">
    <location>
        <begin position="1"/>
        <end position="13"/>
    </location>
</feature>
<name>A0A0F7VI40_PENBI</name>
<feature type="transmembrane region" description="Helical" evidence="2">
    <location>
        <begin position="69"/>
        <end position="86"/>
    </location>
</feature>
<reference evidence="4" key="1">
    <citation type="journal article" date="2015" name="Genome Announc.">
        <title>Draft genome sequence of the fungus Penicillium brasilianum MG11.</title>
        <authorList>
            <person name="Horn F."/>
            <person name="Linde J."/>
            <person name="Mattern D.J."/>
            <person name="Walther G."/>
            <person name="Guthke R."/>
            <person name="Brakhage A.A."/>
            <person name="Valiante V."/>
        </authorList>
    </citation>
    <scope>NUCLEOTIDE SEQUENCE [LARGE SCALE GENOMIC DNA]</scope>
    <source>
        <strain evidence="4">MG11</strain>
    </source>
</reference>
<organism evidence="3 4">
    <name type="scientific">Penicillium brasilianum</name>
    <dbReference type="NCBI Taxonomy" id="104259"/>
    <lineage>
        <taxon>Eukaryota</taxon>
        <taxon>Fungi</taxon>
        <taxon>Dikarya</taxon>
        <taxon>Ascomycota</taxon>
        <taxon>Pezizomycotina</taxon>
        <taxon>Eurotiomycetes</taxon>
        <taxon>Eurotiomycetidae</taxon>
        <taxon>Eurotiales</taxon>
        <taxon>Aspergillaceae</taxon>
        <taxon>Penicillium</taxon>
    </lineage>
</organism>
<feature type="region of interest" description="Disordered" evidence="1">
    <location>
        <begin position="1"/>
        <end position="21"/>
    </location>
</feature>
<dbReference type="Proteomes" id="UP000042958">
    <property type="component" value="Unassembled WGS sequence"/>
</dbReference>